<keyword evidence="1" id="KW-0812">Transmembrane</keyword>
<sequence>MHLAPVVKKKKLWVCGEEFGVIIEDAVDKGLVMRKPASRMRHAVAILKRDSKKSGRPHAFFTGRPLWVLVLPAAATVISVEAFCCPVFRSRGGGPFLVHGLRRLRARLGGIACWIWVGPAGTAALLSGALMIEESGVLSLARPNQQSDRTASLLPLEIRGSSARIAGESRCPSWVGSCLARWRPACLAVDAGWGWEPLCLALDEALCGEPPAGRHFLRS</sequence>
<evidence type="ECO:0000256" key="1">
    <source>
        <dbReference type="SAM" id="Phobius"/>
    </source>
</evidence>
<dbReference type="EMBL" id="JANPWB010000012">
    <property type="protein sequence ID" value="KAJ1118957.1"/>
    <property type="molecule type" value="Genomic_DNA"/>
</dbReference>
<accession>A0AAV7NV41</accession>
<proteinExistence type="predicted"/>
<evidence type="ECO:0000313" key="3">
    <source>
        <dbReference type="Proteomes" id="UP001066276"/>
    </source>
</evidence>
<dbReference type="Proteomes" id="UP001066276">
    <property type="component" value="Chromosome 8"/>
</dbReference>
<organism evidence="2 3">
    <name type="scientific">Pleurodeles waltl</name>
    <name type="common">Iberian ribbed newt</name>
    <dbReference type="NCBI Taxonomy" id="8319"/>
    <lineage>
        <taxon>Eukaryota</taxon>
        <taxon>Metazoa</taxon>
        <taxon>Chordata</taxon>
        <taxon>Craniata</taxon>
        <taxon>Vertebrata</taxon>
        <taxon>Euteleostomi</taxon>
        <taxon>Amphibia</taxon>
        <taxon>Batrachia</taxon>
        <taxon>Caudata</taxon>
        <taxon>Salamandroidea</taxon>
        <taxon>Salamandridae</taxon>
        <taxon>Pleurodelinae</taxon>
        <taxon>Pleurodeles</taxon>
    </lineage>
</organism>
<evidence type="ECO:0000313" key="2">
    <source>
        <dbReference type="EMBL" id="KAJ1118957.1"/>
    </source>
</evidence>
<dbReference type="AlphaFoldDB" id="A0AAV7NV41"/>
<feature type="transmembrane region" description="Helical" evidence="1">
    <location>
        <begin position="108"/>
        <end position="132"/>
    </location>
</feature>
<reference evidence="2" key="1">
    <citation type="journal article" date="2022" name="bioRxiv">
        <title>Sequencing and chromosome-scale assembly of the giantPleurodeles waltlgenome.</title>
        <authorList>
            <person name="Brown T."/>
            <person name="Elewa A."/>
            <person name="Iarovenko S."/>
            <person name="Subramanian E."/>
            <person name="Araus A.J."/>
            <person name="Petzold A."/>
            <person name="Susuki M."/>
            <person name="Suzuki K.-i.T."/>
            <person name="Hayashi T."/>
            <person name="Toyoda A."/>
            <person name="Oliveira C."/>
            <person name="Osipova E."/>
            <person name="Leigh N.D."/>
            <person name="Simon A."/>
            <person name="Yun M.H."/>
        </authorList>
    </citation>
    <scope>NUCLEOTIDE SEQUENCE</scope>
    <source>
        <strain evidence="2">20211129_DDA</strain>
        <tissue evidence="2">Liver</tissue>
    </source>
</reference>
<gene>
    <name evidence="2" type="ORF">NDU88_007144</name>
</gene>
<keyword evidence="1" id="KW-1133">Transmembrane helix</keyword>
<name>A0AAV7NV41_PLEWA</name>
<keyword evidence="1" id="KW-0472">Membrane</keyword>
<feature type="transmembrane region" description="Helical" evidence="1">
    <location>
        <begin position="66"/>
        <end position="88"/>
    </location>
</feature>
<keyword evidence="3" id="KW-1185">Reference proteome</keyword>
<comment type="caution">
    <text evidence="2">The sequence shown here is derived from an EMBL/GenBank/DDBJ whole genome shotgun (WGS) entry which is preliminary data.</text>
</comment>
<protein>
    <submittedName>
        <fullName evidence="2">Uncharacterized protein</fullName>
    </submittedName>
</protein>